<dbReference type="Proteomes" id="UP001162480">
    <property type="component" value="Chromosome 12"/>
</dbReference>
<dbReference type="AlphaFoldDB" id="A0AA36BBR9"/>
<dbReference type="EMBL" id="OX597825">
    <property type="protein sequence ID" value="CAI9731158.1"/>
    <property type="molecule type" value="Genomic_DNA"/>
</dbReference>
<keyword evidence="2" id="KW-1185">Reference proteome</keyword>
<proteinExistence type="predicted"/>
<reference evidence="1" key="1">
    <citation type="submission" date="2023-08" db="EMBL/GenBank/DDBJ databases">
        <authorList>
            <person name="Alioto T."/>
            <person name="Alioto T."/>
            <person name="Gomez Garrido J."/>
        </authorList>
    </citation>
    <scope>NUCLEOTIDE SEQUENCE</scope>
</reference>
<protein>
    <submittedName>
        <fullName evidence="1">Uncharacterized protein</fullName>
    </submittedName>
</protein>
<name>A0AA36BBR9_OCTVU</name>
<organism evidence="1 2">
    <name type="scientific">Octopus vulgaris</name>
    <name type="common">Common octopus</name>
    <dbReference type="NCBI Taxonomy" id="6645"/>
    <lineage>
        <taxon>Eukaryota</taxon>
        <taxon>Metazoa</taxon>
        <taxon>Spiralia</taxon>
        <taxon>Lophotrochozoa</taxon>
        <taxon>Mollusca</taxon>
        <taxon>Cephalopoda</taxon>
        <taxon>Coleoidea</taxon>
        <taxon>Octopodiformes</taxon>
        <taxon>Octopoda</taxon>
        <taxon>Incirrata</taxon>
        <taxon>Octopodidae</taxon>
        <taxon>Octopus</taxon>
    </lineage>
</organism>
<evidence type="ECO:0000313" key="1">
    <source>
        <dbReference type="EMBL" id="CAI9731158.1"/>
    </source>
</evidence>
<accession>A0AA36BBR9</accession>
<sequence>MKVYKHHIRRINREDSQCLDVASEIPLEVPSSAQCDSLIAVLRMTSNANTSNTGDIAQPIAISTSNAQPIAMSTCKLIHRCAFCGGESDREIATILLQRF</sequence>
<gene>
    <name evidence="1" type="ORF">OCTVUL_1B005847</name>
</gene>
<evidence type="ECO:0000313" key="2">
    <source>
        <dbReference type="Proteomes" id="UP001162480"/>
    </source>
</evidence>